<keyword evidence="2" id="KW-1185">Reference proteome</keyword>
<accession>A0A0D3G4N9</accession>
<organism evidence="1">
    <name type="scientific">Oryza barthii</name>
    <dbReference type="NCBI Taxonomy" id="65489"/>
    <lineage>
        <taxon>Eukaryota</taxon>
        <taxon>Viridiplantae</taxon>
        <taxon>Streptophyta</taxon>
        <taxon>Embryophyta</taxon>
        <taxon>Tracheophyta</taxon>
        <taxon>Spermatophyta</taxon>
        <taxon>Magnoliopsida</taxon>
        <taxon>Liliopsida</taxon>
        <taxon>Poales</taxon>
        <taxon>Poaceae</taxon>
        <taxon>BOP clade</taxon>
        <taxon>Oryzoideae</taxon>
        <taxon>Oryzeae</taxon>
        <taxon>Oryzinae</taxon>
        <taxon>Oryza</taxon>
    </lineage>
</organism>
<dbReference type="AlphaFoldDB" id="A0A0D3G4N9"/>
<dbReference type="Gramene" id="OBART05G07770.1">
    <property type="protein sequence ID" value="OBART05G07770.1"/>
    <property type="gene ID" value="OBART05G07770"/>
</dbReference>
<evidence type="ECO:0000313" key="1">
    <source>
        <dbReference type="EnsemblPlants" id="OBART05G07770.1"/>
    </source>
</evidence>
<dbReference type="Proteomes" id="UP000026960">
    <property type="component" value="Chromosome 5"/>
</dbReference>
<reference evidence="1" key="1">
    <citation type="journal article" date="2009" name="Rice">
        <title>De Novo Next Generation Sequencing of Plant Genomes.</title>
        <authorList>
            <person name="Rounsley S."/>
            <person name="Marri P.R."/>
            <person name="Yu Y."/>
            <person name="He R."/>
            <person name="Sisneros N."/>
            <person name="Goicoechea J.L."/>
            <person name="Lee S.J."/>
            <person name="Angelova A."/>
            <person name="Kudrna D."/>
            <person name="Luo M."/>
            <person name="Affourtit J."/>
            <person name="Desany B."/>
            <person name="Knight J."/>
            <person name="Niazi F."/>
            <person name="Egholm M."/>
            <person name="Wing R.A."/>
        </authorList>
    </citation>
    <scope>NUCLEOTIDE SEQUENCE [LARGE SCALE GENOMIC DNA]</scope>
    <source>
        <strain evidence="1">cv. IRGC 105608</strain>
    </source>
</reference>
<dbReference type="HOGENOM" id="CLU_2625857_0_0_1"/>
<dbReference type="EnsemblPlants" id="OBART05G07770.1">
    <property type="protein sequence ID" value="OBART05G07770.1"/>
    <property type="gene ID" value="OBART05G07770"/>
</dbReference>
<name>A0A0D3G4N9_9ORYZ</name>
<dbReference type="PaxDb" id="65489-OBART05G07770.1"/>
<sequence length="78" mass="9368">MVDETYFTIQAELEAQFKEVWAKIDWSSIETADWDDFNGPNFTNCWRHVTKAFDWIYKTTTKLEVFAWSRSHKANQWG</sequence>
<evidence type="ECO:0000313" key="2">
    <source>
        <dbReference type="Proteomes" id="UP000026960"/>
    </source>
</evidence>
<proteinExistence type="predicted"/>
<reference evidence="1" key="2">
    <citation type="submission" date="2015-03" db="UniProtKB">
        <authorList>
            <consortium name="EnsemblPlants"/>
        </authorList>
    </citation>
    <scope>IDENTIFICATION</scope>
</reference>
<protein>
    <submittedName>
        <fullName evidence="1">Uncharacterized protein</fullName>
    </submittedName>
</protein>